<evidence type="ECO:0000313" key="3">
    <source>
        <dbReference type="Proteomes" id="UP000887013"/>
    </source>
</evidence>
<dbReference type="AlphaFoldDB" id="A0A8X6QEJ0"/>
<evidence type="ECO:0000313" key="2">
    <source>
        <dbReference type="EMBL" id="GFU09482.1"/>
    </source>
</evidence>
<dbReference type="EMBL" id="BMAW01078079">
    <property type="protein sequence ID" value="GFU09482.1"/>
    <property type="molecule type" value="Genomic_DNA"/>
</dbReference>
<dbReference type="Proteomes" id="UP000887013">
    <property type="component" value="Unassembled WGS sequence"/>
</dbReference>
<name>A0A8X6QEJ0_NEPPI</name>
<sequence length="127" mass="14161">MLEEKKTQKAIALSGVGVGLDPMSDEYDPKNPRTGDHSLSESRESLVFTSCVISKKSQTALLDTAILMIADNFGMFHEGRVLLDCGTEQMRVQYDENAHPQQGVIWKFKEEVQALESSSLSYELYGN</sequence>
<protein>
    <submittedName>
        <fullName evidence="2">Uncharacterized protein</fullName>
    </submittedName>
</protein>
<gene>
    <name evidence="2" type="ORF">NPIL_118181</name>
</gene>
<accession>A0A8X6QEJ0</accession>
<feature type="region of interest" description="Disordered" evidence="1">
    <location>
        <begin position="17"/>
        <end position="41"/>
    </location>
</feature>
<evidence type="ECO:0000256" key="1">
    <source>
        <dbReference type="SAM" id="MobiDB-lite"/>
    </source>
</evidence>
<reference evidence="2" key="1">
    <citation type="submission" date="2020-08" db="EMBL/GenBank/DDBJ databases">
        <title>Multicomponent nature underlies the extraordinary mechanical properties of spider dragline silk.</title>
        <authorList>
            <person name="Kono N."/>
            <person name="Nakamura H."/>
            <person name="Mori M."/>
            <person name="Yoshida Y."/>
            <person name="Ohtoshi R."/>
            <person name="Malay A.D."/>
            <person name="Moran D.A.P."/>
            <person name="Tomita M."/>
            <person name="Numata K."/>
            <person name="Arakawa K."/>
        </authorList>
    </citation>
    <scope>NUCLEOTIDE SEQUENCE</scope>
</reference>
<proteinExistence type="predicted"/>
<comment type="caution">
    <text evidence="2">The sequence shown here is derived from an EMBL/GenBank/DDBJ whole genome shotgun (WGS) entry which is preliminary data.</text>
</comment>
<feature type="compositionally biased region" description="Basic and acidic residues" evidence="1">
    <location>
        <begin position="27"/>
        <end position="41"/>
    </location>
</feature>
<organism evidence="2 3">
    <name type="scientific">Nephila pilipes</name>
    <name type="common">Giant wood spider</name>
    <name type="synonym">Nephila maculata</name>
    <dbReference type="NCBI Taxonomy" id="299642"/>
    <lineage>
        <taxon>Eukaryota</taxon>
        <taxon>Metazoa</taxon>
        <taxon>Ecdysozoa</taxon>
        <taxon>Arthropoda</taxon>
        <taxon>Chelicerata</taxon>
        <taxon>Arachnida</taxon>
        <taxon>Araneae</taxon>
        <taxon>Araneomorphae</taxon>
        <taxon>Entelegynae</taxon>
        <taxon>Araneoidea</taxon>
        <taxon>Nephilidae</taxon>
        <taxon>Nephila</taxon>
    </lineage>
</organism>
<keyword evidence="3" id="KW-1185">Reference proteome</keyword>